<dbReference type="GO" id="GO:0003678">
    <property type="term" value="F:DNA helicase activity"/>
    <property type="evidence" value="ECO:0007669"/>
    <property type="project" value="UniProtKB-ARBA"/>
</dbReference>
<dbReference type="Pfam" id="PF13604">
    <property type="entry name" value="AAA_30"/>
    <property type="match status" value="1"/>
</dbReference>
<evidence type="ECO:0000256" key="2">
    <source>
        <dbReference type="ARBA" id="ARBA00022840"/>
    </source>
</evidence>
<dbReference type="InterPro" id="IPR027785">
    <property type="entry name" value="UvrD-like_helicase_C"/>
</dbReference>
<dbReference type="Pfam" id="PF13538">
    <property type="entry name" value="UvrD_C_2"/>
    <property type="match status" value="1"/>
</dbReference>
<dbReference type="GO" id="GO:0005524">
    <property type="term" value="F:ATP binding"/>
    <property type="evidence" value="ECO:0007669"/>
    <property type="project" value="UniProtKB-KW"/>
</dbReference>
<dbReference type="OrthoDB" id="5394at10239"/>
<dbReference type="RefSeq" id="YP_009055546.1">
    <property type="nucleotide sequence ID" value="NC_024786.1"/>
</dbReference>
<evidence type="ECO:0000256" key="1">
    <source>
        <dbReference type="ARBA" id="ARBA00022741"/>
    </source>
</evidence>
<keyword evidence="4" id="KW-0378">Hydrolase</keyword>
<keyword evidence="1" id="KW-0547">Nucleotide-binding</keyword>
<gene>
    <name evidence="4" type="ORF">PhAPEC5_38</name>
</gene>
<dbReference type="PANTHER" id="PTHR43788">
    <property type="entry name" value="DNA2/NAM7 HELICASE FAMILY MEMBER"/>
    <property type="match status" value="1"/>
</dbReference>
<dbReference type="EMBL" id="KF192075">
    <property type="protein sequence ID" value="AGV99320.1"/>
    <property type="molecule type" value="Genomic_DNA"/>
</dbReference>
<dbReference type="Proteomes" id="UP000027383">
    <property type="component" value="Segment"/>
</dbReference>
<protein>
    <submittedName>
        <fullName evidence="4">Putative DNA helicase</fullName>
    </submittedName>
</protein>
<evidence type="ECO:0000259" key="3">
    <source>
        <dbReference type="Pfam" id="PF13538"/>
    </source>
</evidence>
<organism evidence="4 5">
    <name type="scientific">Escherichia phage vB_EcoP_PhAPEC5</name>
    <dbReference type="NCBI Taxonomy" id="1395983"/>
    <lineage>
        <taxon>Viruses</taxon>
        <taxon>Duplodnaviria</taxon>
        <taxon>Heunggongvirae</taxon>
        <taxon>Uroviricota</taxon>
        <taxon>Caudoviricetes</taxon>
        <taxon>Schitoviridae</taxon>
        <taxon>Enquatrovirinae</taxon>
        <taxon>Gamaleyavirus</taxon>
        <taxon>Gamaleyavirus APEC5</taxon>
    </lineage>
</organism>
<keyword evidence="4" id="KW-0347">Helicase</keyword>
<dbReference type="PANTHER" id="PTHR43788:SF6">
    <property type="entry name" value="DNA HELICASE B"/>
    <property type="match status" value="1"/>
</dbReference>
<dbReference type="SUPFAM" id="SSF52540">
    <property type="entry name" value="P-loop containing nucleoside triphosphate hydrolases"/>
    <property type="match status" value="1"/>
</dbReference>
<dbReference type="KEGG" id="vg:20283815"/>
<feature type="domain" description="UvrD-like helicase C-terminal" evidence="3">
    <location>
        <begin position="375"/>
        <end position="423"/>
    </location>
</feature>
<keyword evidence="2" id="KW-0067">ATP-binding</keyword>
<evidence type="ECO:0000313" key="5">
    <source>
        <dbReference type="Proteomes" id="UP000027383"/>
    </source>
</evidence>
<dbReference type="InterPro" id="IPR027417">
    <property type="entry name" value="P-loop_NTPase"/>
</dbReference>
<dbReference type="Gene3D" id="3.40.50.300">
    <property type="entry name" value="P-loop containing nucleotide triphosphate hydrolases"/>
    <property type="match status" value="2"/>
</dbReference>
<evidence type="ECO:0000313" key="4">
    <source>
        <dbReference type="EMBL" id="AGV99320.1"/>
    </source>
</evidence>
<dbReference type="InterPro" id="IPR050534">
    <property type="entry name" value="Coronavir_polyprotein_1ab"/>
</dbReference>
<dbReference type="CDD" id="cd18809">
    <property type="entry name" value="SF1_C_RecD"/>
    <property type="match status" value="1"/>
</dbReference>
<dbReference type="GeneID" id="20283815"/>
<accession>A0A067Y0B2</accession>
<keyword evidence="5" id="KW-1185">Reference proteome</keyword>
<sequence>MFSKPTKAPLNQGQEAVAKEFFDFLLDPNASEFNISGPGGTGKTFLMSHLIDDTMPAYMETCSLMGTKPLYNEVVMTATTNKAAEVLAQATGRPTSTYHSFQGLIVKNDFKTGEANVVPSKSFTIKKNKIIFVDEASMIDRQLLKYAREGTHQCKLVFVGDASQLLPVKESKSPVYAGNIPTHYLTEQMRTDTPELKALHQQLRDTVEGKTGFLPIKCIPGIIDWVQEEEMEKLVLSHFTQPTNSRIVAYTNDQVINYNNYIREANGYVGEYSIGEQLVSNSAVRLGVDDRLSIEQDVKLIDQDSSTRMIKVTGDLELEVRDSTLDLGYGGIVSEVPVPTDPDYFNRLVKWLGKEKNWEPYFRLKETIPDLRATHACTVHKSQGSTYDTIFIDANDLSSCRQPDMVARLLYVAVSRARKRVVFYGNLASKYGGLTF</sequence>
<reference evidence="4 5" key="1">
    <citation type="journal article" date="2014" name="Vet. Microbiol.">
        <title>A cocktail of in vitro efficient phages is not a guarantee for in vivo therapeutic results against avian colibacillosis.</title>
        <authorList>
            <person name="Tsonos J."/>
            <person name="Oosterik L.H."/>
            <person name="Tuntufye H.N."/>
            <person name="Klumpp J."/>
            <person name="Butaye P."/>
            <person name="De Greve H."/>
            <person name="Hernalsteens J.P."/>
            <person name="Lavigne R."/>
            <person name="Goddeeris B.M."/>
        </authorList>
    </citation>
    <scope>NUCLEOTIDE SEQUENCE [LARGE SCALE GENOMIC DNA]</scope>
</reference>
<proteinExistence type="predicted"/>
<name>A0A067Y0B2_9CAUD</name>